<sequence>MPYIKGLMPRKHSLLILLLGCSLLSLGITGYVIVSNARNRNLISVAQRERGAEFRDFVNDEQGHGKVRYEDINSIEKETICGDCTALGHDGSFICHDVDVKHSKDARHDNDSTPSSQYAIQNHQPMVIHQTIVPYAMTDSTVKVKPAEPNVQKLIDTQKPETVADGTSSTVYYSCYDQSSDYYSCFTDYSTVDKHIETKDDEDALGCGKRLDLSEKSIARIKKWEKMFNCDLKPFYDQ</sequence>
<protein>
    <submittedName>
        <fullName evidence="1">Uncharacterized protein</fullName>
    </submittedName>
</protein>
<dbReference type="HOGENOM" id="CLU_1166545_0_0_1"/>
<accession>L7K0D4</accession>
<dbReference type="AlphaFoldDB" id="L7K0D4"/>
<evidence type="ECO:0000313" key="2">
    <source>
        <dbReference type="Proteomes" id="UP000011185"/>
    </source>
</evidence>
<dbReference type="InParanoid" id="L7K0D4"/>
<reference evidence="1 2" key="1">
    <citation type="journal article" date="2012" name="PLoS Pathog.">
        <title>The genome of the obligate intracellular parasite Trachipleistophora hominis: new insights into microsporidian genome dynamics and reductive evolution.</title>
        <authorList>
            <person name="Heinz E."/>
            <person name="Williams T.A."/>
            <person name="Nakjang S."/>
            <person name="Noel C.J."/>
            <person name="Swan D.C."/>
            <person name="Goldberg A.V."/>
            <person name="Harris S.R."/>
            <person name="Weinmaier T."/>
            <person name="Markert S."/>
            <person name="Becher D."/>
            <person name="Bernhardt J."/>
            <person name="Dagan T."/>
            <person name="Hacker C."/>
            <person name="Lucocq J.M."/>
            <person name="Schweder T."/>
            <person name="Rattei T."/>
            <person name="Hall N."/>
            <person name="Hirt R.P."/>
            <person name="Embley T.M."/>
        </authorList>
    </citation>
    <scope>NUCLEOTIDE SEQUENCE [LARGE SCALE GENOMIC DNA]</scope>
</reference>
<organism evidence="1 2">
    <name type="scientific">Trachipleistophora hominis</name>
    <name type="common">Microsporidian parasite</name>
    <dbReference type="NCBI Taxonomy" id="72359"/>
    <lineage>
        <taxon>Eukaryota</taxon>
        <taxon>Fungi</taxon>
        <taxon>Fungi incertae sedis</taxon>
        <taxon>Microsporidia</taxon>
        <taxon>Pleistophoridae</taxon>
        <taxon>Trachipleistophora</taxon>
    </lineage>
</organism>
<proteinExistence type="predicted"/>
<dbReference type="Proteomes" id="UP000011185">
    <property type="component" value="Unassembled WGS sequence"/>
</dbReference>
<evidence type="ECO:0000313" key="1">
    <source>
        <dbReference type="EMBL" id="ELQ76921.1"/>
    </source>
</evidence>
<keyword evidence="2" id="KW-1185">Reference proteome</keyword>
<gene>
    <name evidence="1" type="ORF">THOM_0118</name>
</gene>
<dbReference type="VEuPathDB" id="MicrosporidiaDB:THOM_0118"/>
<dbReference type="EMBL" id="JH993806">
    <property type="protein sequence ID" value="ELQ76921.1"/>
    <property type="molecule type" value="Genomic_DNA"/>
</dbReference>
<name>L7K0D4_TRAHO</name>